<accession>A0A9N8PYL9</accession>
<gene>
    <name evidence="1" type="ORF">CINC_LOCUS9588</name>
</gene>
<reference evidence="1" key="1">
    <citation type="submission" date="2021-12" db="EMBL/GenBank/DDBJ databases">
        <authorList>
            <person name="King R."/>
        </authorList>
    </citation>
    <scope>NUCLEOTIDE SEQUENCE</scope>
</reference>
<organism evidence="1 2">
    <name type="scientific">Chrysodeixis includens</name>
    <name type="common">Soybean looper</name>
    <name type="synonym">Pseudoplusia includens</name>
    <dbReference type="NCBI Taxonomy" id="689277"/>
    <lineage>
        <taxon>Eukaryota</taxon>
        <taxon>Metazoa</taxon>
        <taxon>Ecdysozoa</taxon>
        <taxon>Arthropoda</taxon>
        <taxon>Hexapoda</taxon>
        <taxon>Insecta</taxon>
        <taxon>Pterygota</taxon>
        <taxon>Neoptera</taxon>
        <taxon>Endopterygota</taxon>
        <taxon>Lepidoptera</taxon>
        <taxon>Glossata</taxon>
        <taxon>Ditrysia</taxon>
        <taxon>Noctuoidea</taxon>
        <taxon>Noctuidae</taxon>
        <taxon>Plusiinae</taxon>
        <taxon>Chrysodeixis</taxon>
    </lineage>
</organism>
<evidence type="ECO:0000313" key="2">
    <source>
        <dbReference type="Proteomes" id="UP001154114"/>
    </source>
</evidence>
<dbReference type="Proteomes" id="UP001154114">
    <property type="component" value="Chromosome 3"/>
</dbReference>
<keyword evidence="2" id="KW-1185">Reference proteome</keyword>
<dbReference type="AlphaFoldDB" id="A0A9N8PYL9"/>
<dbReference type="EMBL" id="LR824006">
    <property type="protein sequence ID" value="CAD0195634.1"/>
    <property type="molecule type" value="Genomic_DNA"/>
</dbReference>
<protein>
    <submittedName>
        <fullName evidence="1">Uncharacterized protein</fullName>
    </submittedName>
</protein>
<evidence type="ECO:0000313" key="1">
    <source>
        <dbReference type="EMBL" id="CAD0195634.1"/>
    </source>
</evidence>
<sequence length="110" mass="13121">MRKDFFPDLLYQYGKTGGSQITEIGYRYSLQGKLMILIIILTKKRRINKSHSITLIDTLKWRKRRVTRINERNSLQTVHIYLFKASLYYIIIIRLAHILHHNSISHPVLQ</sequence>
<name>A0A9N8PYL9_CHRIL</name>
<proteinExistence type="predicted"/>